<name>A0A1X2LSC3_9MYCO</name>
<dbReference type="Pfam" id="PF01261">
    <property type="entry name" value="AP_endonuc_2"/>
    <property type="match status" value="1"/>
</dbReference>
<keyword evidence="3" id="KW-1185">Reference proteome</keyword>
<evidence type="ECO:0000259" key="1">
    <source>
        <dbReference type="Pfam" id="PF01261"/>
    </source>
</evidence>
<gene>
    <name evidence="2" type="ORF">B8W66_16390</name>
</gene>
<feature type="domain" description="Xylose isomerase-like TIM barrel" evidence="1">
    <location>
        <begin position="22"/>
        <end position="322"/>
    </location>
</feature>
<dbReference type="PANTHER" id="PTHR12110:SF21">
    <property type="entry name" value="XYLOSE ISOMERASE-LIKE TIM BARREL DOMAIN-CONTAINING PROTEIN"/>
    <property type="match status" value="1"/>
</dbReference>
<dbReference type="GO" id="GO:0016853">
    <property type="term" value="F:isomerase activity"/>
    <property type="evidence" value="ECO:0007669"/>
    <property type="project" value="UniProtKB-KW"/>
</dbReference>
<comment type="caution">
    <text evidence="2">The sequence shown here is derived from an EMBL/GenBank/DDBJ whole genome shotgun (WGS) entry which is preliminary data.</text>
</comment>
<keyword evidence="2" id="KW-0413">Isomerase</keyword>
<evidence type="ECO:0000313" key="3">
    <source>
        <dbReference type="Proteomes" id="UP000193247"/>
    </source>
</evidence>
<dbReference type="Gene3D" id="3.20.20.150">
    <property type="entry name" value="Divalent-metal-dependent TIM barrel enzymes"/>
    <property type="match status" value="1"/>
</dbReference>
<dbReference type="AlphaFoldDB" id="A0A1X2LSC3"/>
<dbReference type="InterPro" id="IPR050312">
    <property type="entry name" value="IolE/XylAMocC-like"/>
</dbReference>
<dbReference type="Proteomes" id="UP000193247">
    <property type="component" value="Unassembled WGS sequence"/>
</dbReference>
<dbReference type="SUPFAM" id="SSF51658">
    <property type="entry name" value="Xylose isomerase-like"/>
    <property type="match status" value="1"/>
</dbReference>
<dbReference type="InterPro" id="IPR036237">
    <property type="entry name" value="Xyl_isomerase-like_sf"/>
</dbReference>
<organism evidence="2 3">
    <name type="scientific">Mycobacterium decipiens</name>
    <dbReference type="NCBI Taxonomy" id="1430326"/>
    <lineage>
        <taxon>Bacteria</taxon>
        <taxon>Bacillati</taxon>
        <taxon>Actinomycetota</taxon>
        <taxon>Actinomycetes</taxon>
        <taxon>Mycobacteriales</taxon>
        <taxon>Mycobacteriaceae</taxon>
        <taxon>Mycobacterium</taxon>
    </lineage>
</organism>
<reference evidence="2 3" key="1">
    <citation type="submission" date="2017-04" db="EMBL/GenBank/DDBJ databases">
        <title>The new phylogeny of genus Mycobacterium.</title>
        <authorList>
            <person name="Tortoli E."/>
            <person name="Trovato A."/>
            <person name="Cirillo D.M."/>
        </authorList>
    </citation>
    <scope>NUCLEOTIDE SEQUENCE [LARGE SCALE GENOMIC DNA]</scope>
    <source>
        <strain evidence="2 3">TBL 1200985</strain>
    </source>
</reference>
<evidence type="ECO:0000313" key="2">
    <source>
        <dbReference type="EMBL" id="OSC39590.1"/>
    </source>
</evidence>
<dbReference type="EMBL" id="NCXP01000022">
    <property type="protein sequence ID" value="OSC39590.1"/>
    <property type="molecule type" value="Genomic_DNA"/>
</dbReference>
<dbReference type="PANTHER" id="PTHR12110">
    <property type="entry name" value="HYDROXYPYRUVATE ISOMERASE"/>
    <property type="match status" value="1"/>
</dbReference>
<dbReference type="RefSeq" id="WP_085326271.1">
    <property type="nucleotide sequence ID" value="NZ_NCXP01000022.1"/>
</dbReference>
<dbReference type="STRING" id="1430326.B8W66_16390"/>
<dbReference type="OrthoDB" id="9779184at2"/>
<accession>A0A1X2LSC3</accession>
<protein>
    <submittedName>
        <fullName evidence="2">Sugar phosphate isomerase</fullName>
    </submittedName>
</protein>
<proteinExistence type="predicted"/>
<dbReference type="InterPro" id="IPR013022">
    <property type="entry name" value="Xyl_isomerase-like_TIM-brl"/>
</dbReference>
<sequence length="334" mass="36739">MKLGVYTACLPDKTLVECLDVLGELGLDSIEVHAGGFLTAPHLPVDGLLASSRARHEYLAQLSDRDVTLTALNVNCNPLHPDPEVRGVYVRDLWQAIDLAGLLGVRNVVTMSGLPGAHPGCLAPTWMPQPWHSAATDVLRYQWDDVAVPFWRDVERRARAADVRVCIEMHPHNIVYNPATLMRLIERTDGEHIGAEMDPSHLFWQGIEPIEAIRYLGDRVFNAAAKDTRINEVNCRLNGILDDRYVTPAADDPSTIKLGGRYVLNQAPADPAWQFVAVGRGHDVDYWTSFLAALHGVNPSIAVNIEHEDDELDVLDGLRVAADTLKKASSGVGQ</sequence>